<dbReference type="RefSeq" id="WP_090992033.1">
    <property type="nucleotide sequence ID" value="NZ_FOPP01000001.1"/>
</dbReference>
<keyword evidence="3" id="KW-1015">Disulfide bond</keyword>
<keyword evidence="4" id="KW-0676">Redox-active center</keyword>
<keyword evidence="2" id="KW-0201">Cytochrome c-type biogenesis</keyword>
<dbReference type="GO" id="GO:0016853">
    <property type="term" value="F:isomerase activity"/>
    <property type="evidence" value="ECO:0007669"/>
    <property type="project" value="UniProtKB-KW"/>
</dbReference>
<dbReference type="InterPro" id="IPR036249">
    <property type="entry name" value="Thioredoxin-like_sf"/>
</dbReference>
<dbReference type="EMBL" id="FOPP01000001">
    <property type="protein sequence ID" value="SFG67898.1"/>
    <property type="molecule type" value="Genomic_DNA"/>
</dbReference>
<protein>
    <submittedName>
        <fullName evidence="7">Thiol-disulfide isomerase or thioredoxin</fullName>
    </submittedName>
</protein>
<evidence type="ECO:0000313" key="8">
    <source>
        <dbReference type="Proteomes" id="UP000199666"/>
    </source>
</evidence>
<reference evidence="7 8" key="1">
    <citation type="submission" date="2016-10" db="EMBL/GenBank/DDBJ databases">
        <authorList>
            <person name="de Groot N.N."/>
        </authorList>
    </citation>
    <scope>NUCLEOTIDE SEQUENCE [LARGE SCALE GENOMIC DNA]</scope>
    <source>
        <strain evidence="7 8">DSM 18684</strain>
    </source>
</reference>
<feature type="signal peptide" evidence="5">
    <location>
        <begin position="1"/>
        <end position="20"/>
    </location>
</feature>
<evidence type="ECO:0000256" key="2">
    <source>
        <dbReference type="ARBA" id="ARBA00022748"/>
    </source>
</evidence>
<dbReference type="InterPro" id="IPR013740">
    <property type="entry name" value="Redoxin"/>
</dbReference>
<dbReference type="PROSITE" id="PS51352">
    <property type="entry name" value="THIOREDOXIN_2"/>
    <property type="match status" value="1"/>
</dbReference>
<name>A0A1I2TSR0_9SPHI</name>
<dbReference type="SUPFAM" id="SSF52833">
    <property type="entry name" value="Thioredoxin-like"/>
    <property type="match status" value="1"/>
</dbReference>
<dbReference type="Gene3D" id="3.40.30.10">
    <property type="entry name" value="Glutaredoxin"/>
    <property type="match status" value="1"/>
</dbReference>
<evidence type="ECO:0000313" key="7">
    <source>
        <dbReference type="EMBL" id="SFG67898.1"/>
    </source>
</evidence>
<keyword evidence="7" id="KW-0413">Isomerase</keyword>
<sequence length="449" mass="51851">MKLYLLFFAFLFTSIFTAHSQITEINGVSKKKKPLTIKLFKIISGQLEEIAFVNSKFNASFKFKFKPDYKGYYVLGFGDSQDPKNKFKLYVKGNDRINLELNDSTYLLRGINTRENEVLSLWHKLAFNIERRSVYFIPSHLNGFFPQLENLASKVKNWASGKETNNAEFDELMKTTVEYDLAYFALAFISSSRASQPNVADYNPYLKNFKADQFLQNARLYNFPYGTIMLKNLVSFKNRNLREPNLEMAVMSIGNDTLKGEYVLSEASILKSYTSYQDMIGSYEKYFLTEDQKTRKKKYELKLAKFRPGAEAINFTYPDRSGTMISLGDFKGKIVLVDVWATWCGPCIAEIPFLKKLEEEFHDKNVVFLSVSTDVEKDKEKWKKFISDKRLGGIQLFANGGSSTISKVYHISGIPRFMLFDKNGHIIDVDSPRPSDPKLREILNEYLDR</sequence>
<dbReference type="PANTHER" id="PTHR42852">
    <property type="entry name" value="THIOL:DISULFIDE INTERCHANGE PROTEIN DSBE"/>
    <property type="match status" value="1"/>
</dbReference>
<feature type="domain" description="Thioredoxin" evidence="6">
    <location>
        <begin position="306"/>
        <end position="449"/>
    </location>
</feature>
<dbReference type="InterPro" id="IPR013766">
    <property type="entry name" value="Thioredoxin_domain"/>
</dbReference>
<evidence type="ECO:0000256" key="1">
    <source>
        <dbReference type="ARBA" id="ARBA00004196"/>
    </source>
</evidence>
<dbReference type="Proteomes" id="UP000199666">
    <property type="component" value="Unassembled WGS sequence"/>
</dbReference>
<dbReference type="GO" id="GO:0030313">
    <property type="term" value="C:cell envelope"/>
    <property type="evidence" value="ECO:0007669"/>
    <property type="project" value="UniProtKB-SubCell"/>
</dbReference>
<dbReference type="CDD" id="cd02966">
    <property type="entry name" value="TlpA_like_family"/>
    <property type="match status" value="1"/>
</dbReference>
<evidence type="ECO:0000256" key="5">
    <source>
        <dbReference type="SAM" id="SignalP"/>
    </source>
</evidence>
<evidence type="ECO:0000256" key="3">
    <source>
        <dbReference type="ARBA" id="ARBA00023157"/>
    </source>
</evidence>
<dbReference type="GO" id="GO:0016491">
    <property type="term" value="F:oxidoreductase activity"/>
    <property type="evidence" value="ECO:0007669"/>
    <property type="project" value="InterPro"/>
</dbReference>
<gene>
    <name evidence="7" type="ORF">SAMN04489864_101570</name>
</gene>
<evidence type="ECO:0000256" key="4">
    <source>
        <dbReference type="ARBA" id="ARBA00023284"/>
    </source>
</evidence>
<keyword evidence="8" id="KW-1185">Reference proteome</keyword>
<dbReference type="AlphaFoldDB" id="A0A1I2TSR0"/>
<feature type="chain" id="PRO_5011589407" evidence="5">
    <location>
        <begin position="21"/>
        <end position="449"/>
    </location>
</feature>
<dbReference type="InterPro" id="IPR050553">
    <property type="entry name" value="Thioredoxin_ResA/DsbE_sf"/>
</dbReference>
<proteinExistence type="predicted"/>
<dbReference type="Pfam" id="PF08534">
    <property type="entry name" value="Redoxin"/>
    <property type="match status" value="1"/>
</dbReference>
<dbReference type="STRING" id="414048.SAMN04489864_101570"/>
<dbReference type="PANTHER" id="PTHR42852:SF6">
    <property type="entry name" value="THIOL:DISULFIDE INTERCHANGE PROTEIN DSBE"/>
    <property type="match status" value="1"/>
</dbReference>
<dbReference type="GO" id="GO:0017004">
    <property type="term" value="P:cytochrome complex assembly"/>
    <property type="evidence" value="ECO:0007669"/>
    <property type="project" value="UniProtKB-KW"/>
</dbReference>
<accession>A0A1I2TSR0</accession>
<dbReference type="OrthoDB" id="1095575at2"/>
<comment type="subcellular location">
    <subcellularLocation>
        <location evidence="1">Cell envelope</location>
    </subcellularLocation>
</comment>
<evidence type="ECO:0000259" key="6">
    <source>
        <dbReference type="PROSITE" id="PS51352"/>
    </source>
</evidence>
<keyword evidence="5" id="KW-0732">Signal</keyword>
<organism evidence="7 8">
    <name type="scientific">Pedobacter insulae</name>
    <dbReference type="NCBI Taxonomy" id="414048"/>
    <lineage>
        <taxon>Bacteria</taxon>
        <taxon>Pseudomonadati</taxon>
        <taxon>Bacteroidota</taxon>
        <taxon>Sphingobacteriia</taxon>
        <taxon>Sphingobacteriales</taxon>
        <taxon>Sphingobacteriaceae</taxon>
        <taxon>Pedobacter</taxon>
    </lineage>
</organism>